<dbReference type="AlphaFoldDB" id="A0A1Y2EC19"/>
<evidence type="ECO:0000259" key="1">
    <source>
        <dbReference type="Pfam" id="PF25484"/>
    </source>
</evidence>
<sequence length="252" mass="26490">MPYNTWCLHLISSSHSTEASYSFNGTLLVIISPLAKLKFHKLSNSNLSSKMAFKMLLSTALLATTSLSSALPRQSTTLSTSYAFRLAANVTAFDTTPSAQGLELQYTDTDGCTADLILAGSGDTFYATGSNVGIADFPYPSGGSINAGITVTKGGTATVPALFPVQVSCGEGTAGVTVGPDEETGAVAELLYDGGSWMACPRDDGEGFRLIYKSAGQRTIFGCADVQLLPLCEDIDEDDIEDGWLNVACFTQ</sequence>
<accession>A0A1Y2EC19</accession>
<organism evidence="2 3">
    <name type="scientific">Pseudomassariella vexata</name>
    <dbReference type="NCBI Taxonomy" id="1141098"/>
    <lineage>
        <taxon>Eukaryota</taxon>
        <taxon>Fungi</taxon>
        <taxon>Dikarya</taxon>
        <taxon>Ascomycota</taxon>
        <taxon>Pezizomycotina</taxon>
        <taxon>Sordariomycetes</taxon>
        <taxon>Xylariomycetidae</taxon>
        <taxon>Amphisphaeriales</taxon>
        <taxon>Pseudomassariaceae</taxon>
        <taxon>Pseudomassariella</taxon>
    </lineage>
</organism>
<dbReference type="OrthoDB" id="3518533at2759"/>
<reference evidence="2 3" key="1">
    <citation type="submission" date="2016-07" db="EMBL/GenBank/DDBJ databases">
        <title>Pervasive Adenine N6-methylation of Active Genes in Fungi.</title>
        <authorList>
            <consortium name="DOE Joint Genome Institute"/>
            <person name="Mondo S.J."/>
            <person name="Dannebaum R.O."/>
            <person name="Kuo R.C."/>
            <person name="Labutti K."/>
            <person name="Haridas S."/>
            <person name="Kuo A."/>
            <person name="Salamov A."/>
            <person name="Ahrendt S.R."/>
            <person name="Lipzen A."/>
            <person name="Sullivan W."/>
            <person name="Andreopoulos W.B."/>
            <person name="Clum A."/>
            <person name="Lindquist E."/>
            <person name="Daum C."/>
            <person name="Ramamoorthy G.K."/>
            <person name="Gryganskyi A."/>
            <person name="Culley D."/>
            <person name="Magnuson J.K."/>
            <person name="James T.Y."/>
            <person name="O'Malley M.A."/>
            <person name="Stajich J.E."/>
            <person name="Spatafora J.W."/>
            <person name="Visel A."/>
            <person name="Grigoriev I.V."/>
        </authorList>
    </citation>
    <scope>NUCLEOTIDE SEQUENCE [LARGE SCALE GENOMIC DNA]</scope>
    <source>
        <strain evidence="2 3">CBS 129021</strain>
    </source>
</reference>
<name>A0A1Y2EC19_9PEZI</name>
<dbReference type="RefSeq" id="XP_040719379.1">
    <property type="nucleotide sequence ID" value="XM_040859711.1"/>
</dbReference>
<dbReference type="GeneID" id="63775923"/>
<protein>
    <recommendedName>
        <fullName evidence="1">DUF7907 domain-containing protein</fullName>
    </recommendedName>
</protein>
<dbReference type="EMBL" id="MCFJ01000003">
    <property type="protein sequence ID" value="ORY69092.1"/>
    <property type="molecule type" value="Genomic_DNA"/>
</dbReference>
<dbReference type="InParanoid" id="A0A1Y2EC19"/>
<keyword evidence="3" id="KW-1185">Reference proteome</keyword>
<evidence type="ECO:0000313" key="2">
    <source>
        <dbReference type="EMBL" id="ORY69092.1"/>
    </source>
</evidence>
<gene>
    <name evidence="2" type="ORF">BCR38DRAFT_425277</name>
</gene>
<comment type="caution">
    <text evidence="2">The sequence shown here is derived from an EMBL/GenBank/DDBJ whole genome shotgun (WGS) entry which is preliminary data.</text>
</comment>
<dbReference type="Proteomes" id="UP000193689">
    <property type="component" value="Unassembled WGS sequence"/>
</dbReference>
<proteinExistence type="predicted"/>
<feature type="domain" description="DUF7907" evidence="1">
    <location>
        <begin position="82"/>
        <end position="232"/>
    </location>
</feature>
<dbReference type="InterPro" id="IPR057229">
    <property type="entry name" value="DUF7907"/>
</dbReference>
<dbReference type="Pfam" id="PF25484">
    <property type="entry name" value="DUF7907"/>
    <property type="match status" value="1"/>
</dbReference>
<evidence type="ECO:0000313" key="3">
    <source>
        <dbReference type="Proteomes" id="UP000193689"/>
    </source>
</evidence>